<evidence type="ECO:0000259" key="4">
    <source>
        <dbReference type="Pfam" id="PF25221"/>
    </source>
</evidence>
<keyword evidence="6" id="KW-1185">Reference proteome</keyword>
<dbReference type="Pfam" id="PF13387">
    <property type="entry name" value="Lnb_N"/>
    <property type="match status" value="1"/>
</dbReference>
<keyword evidence="1" id="KW-0812">Transmembrane</keyword>
<name>A0ABS3M3A7_9BACT</name>
<feature type="domain" description="Lnb N-terminal periplasmic" evidence="3">
    <location>
        <begin position="35"/>
        <end position="169"/>
    </location>
</feature>
<accession>A0ABS3M3A7</accession>
<dbReference type="InterPro" id="IPR025178">
    <property type="entry name" value="Lnb_N"/>
</dbReference>
<dbReference type="Pfam" id="PF25221">
    <property type="entry name" value="5TMH_Lnb"/>
    <property type="match status" value="1"/>
</dbReference>
<evidence type="ECO:0000313" key="5">
    <source>
        <dbReference type="EMBL" id="MBO1362666.1"/>
    </source>
</evidence>
<sequence>MKQFKWYFRNAIFLILVSLTSFAKAQDRVLTSQINRFQHDSIAISLITCGPGDQIYSLYGHTAIRYCNRADGEDFVINYGMFSFRQKYFILRFIFGLTDYEMGIIPYSNFITEYLSEGRWVKEQILNISNTDKQNIIEAIRTNYLPENRVYRYNFFYDNCTTRARDILLNHLNESIVFPHNQSINTSFRKEIHQWNKEHLWSRWGNDLLLGFKADVRIDEKARQFLPDQLRQDFDRATLVSKDGKEYKLVKETRWLVSPHEAQIHQKARLDALLINNPLYLIIAIAIVFICISIHEVRHHTYPIIGKICDSLTWGISGLAGFILTAMIFSQHPTVNCNLQIFILNPLNIGLLVPRLRKSRSYSTILLGCYIVGLLGALIQTYASGIILLALILILRVTLYIRVNNLYT</sequence>
<keyword evidence="2" id="KW-0732">Signal</keyword>
<keyword evidence="1" id="KW-1133">Transmembrane helix</keyword>
<proteinExistence type="predicted"/>
<evidence type="ECO:0000313" key="6">
    <source>
        <dbReference type="Proteomes" id="UP000664265"/>
    </source>
</evidence>
<feature type="signal peptide" evidence="2">
    <location>
        <begin position="1"/>
        <end position="25"/>
    </location>
</feature>
<feature type="transmembrane region" description="Helical" evidence="1">
    <location>
        <begin position="385"/>
        <end position="403"/>
    </location>
</feature>
<evidence type="ECO:0000259" key="3">
    <source>
        <dbReference type="Pfam" id="PF13387"/>
    </source>
</evidence>
<feature type="chain" id="PRO_5047447512" evidence="2">
    <location>
        <begin position="26"/>
        <end position="408"/>
    </location>
</feature>
<protein>
    <submittedName>
        <fullName evidence="5">DUF4105 domain-containing protein</fullName>
    </submittedName>
</protein>
<feature type="transmembrane region" description="Helical" evidence="1">
    <location>
        <begin position="279"/>
        <end position="297"/>
    </location>
</feature>
<evidence type="ECO:0000256" key="1">
    <source>
        <dbReference type="SAM" id="Phobius"/>
    </source>
</evidence>
<dbReference type="Proteomes" id="UP000664265">
    <property type="component" value="Unassembled WGS sequence"/>
</dbReference>
<feature type="transmembrane region" description="Helical" evidence="1">
    <location>
        <begin position="361"/>
        <end position="379"/>
    </location>
</feature>
<keyword evidence="1" id="KW-0472">Membrane</keyword>
<feature type="domain" description="Lnb-like transmembrane" evidence="4">
    <location>
        <begin position="277"/>
        <end position="402"/>
    </location>
</feature>
<comment type="caution">
    <text evidence="5">The sequence shown here is derived from an EMBL/GenBank/DDBJ whole genome shotgun (WGS) entry which is preliminary data.</text>
</comment>
<evidence type="ECO:0000256" key="2">
    <source>
        <dbReference type="SAM" id="SignalP"/>
    </source>
</evidence>
<feature type="transmembrane region" description="Helical" evidence="1">
    <location>
        <begin position="309"/>
        <end position="329"/>
    </location>
</feature>
<gene>
    <name evidence="5" type="ORF">JHU38_02550</name>
</gene>
<organism evidence="5 6">
    <name type="scientific">Prevotella illustrans</name>
    <dbReference type="NCBI Taxonomy" id="2800387"/>
    <lineage>
        <taxon>Bacteria</taxon>
        <taxon>Pseudomonadati</taxon>
        <taxon>Bacteroidota</taxon>
        <taxon>Bacteroidia</taxon>
        <taxon>Bacteroidales</taxon>
        <taxon>Prevotellaceae</taxon>
        <taxon>Prevotella</taxon>
    </lineage>
</organism>
<dbReference type="EMBL" id="JAERMS010000004">
    <property type="protein sequence ID" value="MBO1362666.1"/>
    <property type="molecule type" value="Genomic_DNA"/>
</dbReference>
<dbReference type="RefSeq" id="WP_107582593.1">
    <property type="nucleotide sequence ID" value="NZ_JAERMS010000004.1"/>
</dbReference>
<dbReference type="InterPro" id="IPR057436">
    <property type="entry name" value="5TMH_Lnb"/>
</dbReference>
<reference evidence="5 6" key="1">
    <citation type="submission" date="2021-01" db="EMBL/GenBank/DDBJ databases">
        <title>Prevotella A2931 sp. nov.</title>
        <authorList>
            <person name="Buhl M."/>
            <person name="Oberhettinger P."/>
        </authorList>
    </citation>
    <scope>NUCLEOTIDE SEQUENCE [LARGE SCALE GENOMIC DNA]</scope>
    <source>
        <strain evidence="5 6">A2931</strain>
    </source>
</reference>